<dbReference type="RefSeq" id="WP_069661582.1">
    <property type="nucleotide sequence ID" value="NZ_JBHUJJ010000001.1"/>
</dbReference>
<dbReference type="EMBL" id="MIJY01000001">
    <property type="protein sequence ID" value="OEG20269.1"/>
    <property type="molecule type" value="Genomic_DNA"/>
</dbReference>
<feature type="coiled-coil region" evidence="1">
    <location>
        <begin position="26"/>
        <end position="83"/>
    </location>
</feature>
<accession>A0A1E5H5N2</accession>
<evidence type="ECO:0000256" key="1">
    <source>
        <dbReference type="SAM" id="Coils"/>
    </source>
</evidence>
<name>A0A1E5H5N2_9ENTE</name>
<organism evidence="2 3">
    <name type="scientific">Enterococcus termitis</name>
    <dbReference type="NCBI Taxonomy" id="332950"/>
    <lineage>
        <taxon>Bacteria</taxon>
        <taxon>Bacillati</taxon>
        <taxon>Bacillota</taxon>
        <taxon>Bacilli</taxon>
        <taxon>Lactobacillales</taxon>
        <taxon>Enterococcaceae</taxon>
        <taxon>Enterococcus</taxon>
    </lineage>
</organism>
<reference evidence="3" key="1">
    <citation type="submission" date="2016-09" db="EMBL/GenBank/DDBJ databases">
        <authorList>
            <person name="Gulvik C.A."/>
        </authorList>
    </citation>
    <scope>NUCLEOTIDE SEQUENCE [LARGE SCALE GENOMIC DNA]</scope>
    <source>
        <strain evidence="3">LMG 8895</strain>
    </source>
</reference>
<gene>
    <name evidence="2" type="ORF">BCR25_00110</name>
</gene>
<keyword evidence="3" id="KW-1185">Reference proteome</keyword>
<proteinExistence type="predicted"/>
<evidence type="ECO:0000313" key="2">
    <source>
        <dbReference type="EMBL" id="OEG20269.1"/>
    </source>
</evidence>
<sequence length="825" mass="97683">MELTISQNPFSIYRGTNISDDWYFKMKEYSEEIQIVVAKLNELQLAIEEEKDLVVCKIEEKFSQEKESKLLNLKRDVHNLRRVRLQKYSGDICLQQLLALLKQQEEIKLSLTEIYTETVQKSRAVLQEEIANEQLKKTILFFNRTIYKNVEKYLSKPIDQHNKKDKKLDNFIINLLMRSSMKTSPFSYLTKTGSTGNMFSITKEVNIELNHALLFRIFLETIRSDHGALKKIPVQVSKFGQRDSKIFFVTQENVPQSRKIYETSDKLVEMKIDEKVIDYLKEHQGQTINYEDFEQFLKQHTLYSNYELEVFKKLVSIKVLVQKITVVAERGLVKHIIEYLNDNQICETLREKLQSIDEKQDEFEIAEVGERLTIWQSIEEVIKQLSESIPSFGTEILYEDVLFGSKENKSNIDDIKDKFSPSFFQEMTSFLLLFDVNIRVQYEVAALYREKYGNEVVSLSDSNLLNQVFFEKLRYFFPYFQDMDYRYADAIAPEVKLLDDLRDEFKVFFLDYLEKNGSSEIDFRKVIEPFSKRIPDYIKCGNEFSMTFFYQLFQGKVILNDIYDGQEKFLSRFKDFFGDLENSKEYKEYVKKNYYDKNYYEVTELFGFNGGIHDRVYTQKLNLELGNQRFSDTEHPSVSDFSVMYDQSSSKLKVLDHEGQKARVAYKSSLVPVFLPGVLSVLLLLFQSGRINFDINYFLKKRTEMPRINFENVVLYRKKWNLQLADLNKLVEQSEDDIALYLNGNEYFKEQELPKTFFLKKYRLGEEISAMKPMFIDIKVPALFKHFISEIKGEQSLEPLYYIEEVVPKFENELREYVVEYTIDN</sequence>
<evidence type="ECO:0000313" key="3">
    <source>
        <dbReference type="Proteomes" id="UP000095094"/>
    </source>
</evidence>
<comment type="caution">
    <text evidence="2">The sequence shown here is derived from an EMBL/GenBank/DDBJ whole genome shotgun (WGS) entry which is preliminary data.</text>
</comment>
<protein>
    <submittedName>
        <fullName evidence="2">Lanthionine biosynthesis protein</fullName>
    </submittedName>
</protein>
<dbReference type="Proteomes" id="UP000095094">
    <property type="component" value="Unassembled WGS sequence"/>
</dbReference>
<dbReference type="AlphaFoldDB" id="A0A1E5H5N2"/>
<keyword evidence="1" id="KW-0175">Coiled coil</keyword>